<accession>A0A0A9BME9</accession>
<sequence length="66" mass="7462">MLDVVFNEIDVRHLNVRHIYFLSSRCHSFCICRNAGCRSVFSLKNFIDGCSDLLCSCVVCTAVVCK</sequence>
<proteinExistence type="predicted"/>
<reference evidence="1" key="2">
    <citation type="journal article" date="2015" name="Data Brief">
        <title>Shoot transcriptome of the giant reed, Arundo donax.</title>
        <authorList>
            <person name="Barrero R.A."/>
            <person name="Guerrero F.D."/>
            <person name="Moolhuijzen P."/>
            <person name="Goolsby J.A."/>
            <person name="Tidwell J."/>
            <person name="Bellgard S.E."/>
            <person name="Bellgard M.I."/>
        </authorList>
    </citation>
    <scope>NUCLEOTIDE SEQUENCE</scope>
    <source>
        <tissue evidence="1">Shoot tissue taken approximately 20 cm above the soil surface</tissue>
    </source>
</reference>
<protein>
    <submittedName>
        <fullName evidence="1">Uncharacterized protein</fullName>
    </submittedName>
</protein>
<dbReference type="EMBL" id="GBRH01234542">
    <property type="protein sequence ID" value="JAD63353.1"/>
    <property type="molecule type" value="Transcribed_RNA"/>
</dbReference>
<organism evidence="1">
    <name type="scientific">Arundo donax</name>
    <name type="common">Giant reed</name>
    <name type="synonym">Donax arundinaceus</name>
    <dbReference type="NCBI Taxonomy" id="35708"/>
    <lineage>
        <taxon>Eukaryota</taxon>
        <taxon>Viridiplantae</taxon>
        <taxon>Streptophyta</taxon>
        <taxon>Embryophyta</taxon>
        <taxon>Tracheophyta</taxon>
        <taxon>Spermatophyta</taxon>
        <taxon>Magnoliopsida</taxon>
        <taxon>Liliopsida</taxon>
        <taxon>Poales</taxon>
        <taxon>Poaceae</taxon>
        <taxon>PACMAD clade</taxon>
        <taxon>Arundinoideae</taxon>
        <taxon>Arundineae</taxon>
        <taxon>Arundo</taxon>
    </lineage>
</organism>
<reference evidence="1" key="1">
    <citation type="submission" date="2014-09" db="EMBL/GenBank/DDBJ databases">
        <authorList>
            <person name="Magalhaes I.L.F."/>
            <person name="Oliveira U."/>
            <person name="Santos F.R."/>
            <person name="Vidigal T.H.D.A."/>
            <person name="Brescovit A.D."/>
            <person name="Santos A.J."/>
        </authorList>
    </citation>
    <scope>NUCLEOTIDE SEQUENCE</scope>
    <source>
        <tissue evidence="1">Shoot tissue taken approximately 20 cm above the soil surface</tissue>
    </source>
</reference>
<evidence type="ECO:0000313" key="1">
    <source>
        <dbReference type="EMBL" id="JAD63353.1"/>
    </source>
</evidence>
<name>A0A0A9BME9_ARUDO</name>
<dbReference type="AlphaFoldDB" id="A0A0A9BME9"/>